<dbReference type="Pfam" id="PF20256">
    <property type="entry name" value="MoCoBD_2"/>
    <property type="match status" value="1"/>
</dbReference>
<dbReference type="SUPFAM" id="SSF56003">
    <property type="entry name" value="Molybdenum cofactor-binding domain"/>
    <property type="match status" value="1"/>
</dbReference>
<dbReference type="AlphaFoldDB" id="A0A2N4U8K7"/>
<dbReference type="InterPro" id="IPR000674">
    <property type="entry name" value="Ald_Oxase/Xan_DH_a/b"/>
</dbReference>
<dbReference type="GO" id="GO:0005506">
    <property type="term" value="F:iron ion binding"/>
    <property type="evidence" value="ECO:0007669"/>
    <property type="project" value="InterPro"/>
</dbReference>
<dbReference type="EMBL" id="PDNW01000002">
    <property type="protein sequence ID" value="PLC51356.1"/>
    <property type="molecule type" value="Genomic_DNA"/>
</dbReference>
<dbReference type="PANTHER" id="PTHR11908:SF153">
    <property type="entry name" value="DEHYDROGENASE"/>
    <property type="match status" value="1"/>
</dbReference>
<comment type="caution">
    <text evidence="2">The sequence shown here is derived from an EMBL/GenBank/DDBJ whole genome shotgun (WGS) entry which is preliminary data.</text>
</comment>
<proteinExistence type="predicted"/>
<accession>A0A2N4U8K7</accession>
<gene>
    <name evidence="2" type="ORF">CR159_03815</name>
</gene>
<sequence>MAAQPDIGIAVNRVDGAKKVTGQATYAGEHPAQDLLYGVIVSAGITRGRITSIDTSHARQVEGVVEVLTHENRPHVPWFDMDDGGSAATSKPPFRTLCDDSIAFAGQPIALVVGINFEAARRGAMLVTASYQEASHNTSLETALPQRFTPEEKKKGNTTKGDVDAACAQAVAKVERRYHLAMEQHHPMEMHATTVEWHGNGTVTLYDKNQGSQNAQEQLTRAFGYTAETLKVINPYVGGAFGSGLRPAYQAYLAMLAAIMLERSVRVTLTRQQMFTHVHRPACIEDVTLACDAQSKLTAIALKATTSTSQFETYTENIVGWGPTAYPCENIRLDYAVAAIDTPTPGNMRAPGAATGMNLFEIAMDELAYANGIDPLALRLANYSDTHGLKDLPYTSKALMAAYQEGAARFGWHDRSPQPRSMHEGKELIGWGMATGIWDALMLKASARATLDERGILTIASAASDIGTGTYTIMAQIVAGALGLPLDRVKVSLGDSSLPPAGLAGGSSMATSVGAAVSRVCGELAQQLFKTVAQSKDNPFGTVRFEEVEFCEGCMRLVKDPSRFIDYPNIVALSGASSLHCEASIDPSKDSTDAKAKNTHAAVFAEVRVDQELGVVRVTRLTLAVAAGRIINPKTARSQILGGAVMGIGMALQEESMFDHRLGRIMNHNLAEYHIPCHADVYDIDVIFVEEPDSEMSPLGAKGVGEIGTVGTAAAIANAIYHATGKRVRDLPITLDKLL</sequence>
<dbReference type="RefSeq" id="WP_102072676.1">
    <property type="nucleotide sequence ID" value="NZ_PDNW01000002.1"/>
</dbReference>
<evidence type="ECO:0000259" key="1">
    <source>
        <dbReference type="SMART" id="SM01008"/>
    </source>
</evidence>
<organism evidence="2 3">
    <name type="scientific">Pollutimonas subterranea</name>
    <dbReference type="NCBI Taxonomy" id="2045210"/>
    <lineage>
        <taxon>Bacteria</taxon>
        <taxon>Pseudomonadati</taxon>
        <taxon>Pseudomonadota</taxon>
        <taxon>Betaproteobacteria</taxon>
        <taxon>Burkholderiales</taxon>
        <taxon>Alcaligenaceae</taxon>
        <taxon>Pollutimonas</taxon>
    </lineage>
</organism>
<dbReference type="InterPro" id="IPR037165">
    <property type="entry name" value="AldOxase/xan_DH_Mopterin-bd_sf"/>
</dbReference>
<dbReference type="Gene3D" id="3.90.1170.50">
    <property type="entry name" value="Aldehyde oxidase/xanthine dehydrogenase, a/b hammerhead"/>
    <property type="match status" value="1"/>
</dbReference>
<evidence type="ECO:0000313" key="3">
    <source>
        <dbReference type="Proteomes" id="UP000234190"/>
    </source>
</evidence>
<dbReference type="PANTHER" id="PTHR11908">
    <property type="entry name" value="XANTHINE DEHYDROGENASE"/>
    <property type="match status" value="1"/>
</dbReference>
<dbReference type="InterPro" id="IPR036856">
    <property type="entry name" value="Ald_Oxase/Xan_DH_a/b_sf"/>
</dbReference>
<dbReference type="SMART" id="SM01008">
    <property type="entry name" value="Ald_Xan_dh_C"/>
    <property type="match status" value="1"/>
</dbReference>
<keyword evidence="3" id="KW-1185">Reference proteome</keyword>
<name>A0A2N4U8K7_9BURK</name>
<dbReference type="Pfam" id="PF01315">
    <property type="entry name" value="Ald_Xan_dh_C"/>
    <property type="match status" value="1"/>
</dbReference>
<dbReference type="GO" id="GO:0016491">
    <property type="term" value="F:oxidoreductase activity"/>
    <property type="evidence" value="ECO:0007669"/>
    <property type="project" value="InterPro"/>
</dbReference>
<dbReference type="Proteomes" id="UP000234190">
    <property type="component" value="Unassembled WGS sequence"/>
</dbReference>
<dbReference type="Pfam" id="PF02738">
    <property type="entry name" value="MoCoBD_1"/>
    <property type="match status" value="1"/>
</dbReference>
<dbReference type="InterPro" id="IPR046867">
    <property type="entry name" value="AldOxase/xan_DH_MoCoBD2"/>
</dbReference>
<evidence type="ECO:0000313" key="2">
    <source>
        <dbReference type="EMBL" id="PLC51356.1"/>
    </source>
</evidence>
<dbReference type="InterPro" id="IPR016208">
    <property type="entry name" value="Ald_Oxase/xanthine_DH-like"/>
</dbReference>
<protein>
    <submittedName>
        <fullName evidence="2">Aldehyde oxidase</fullName>
    </submittedName>
</protein>
<dbReference type="Gene3D" id="3.30.365.10">
    <property type="entry name" value="Aldehyde oxidase/xanthine dehydrogenase, molybdopterin binding domain"/>
    <property type="match status" value="4"/>
</dbReference>
<dbReference type="SUPFAM" id="SSF54665">
    <property type="entry name" value="CO dehydrogenase molybdoprotein N-domain-like"/>
    <property type="match status" value="1"/>
</dbReference>
<reference evidence="2 3" key="1">
    <citation type="submission" date="2017-10" db="EMBL/GenBank/DDBJ databases">
        <title>Two draft genome sequences of Pusillimonas sp. strains isolated from a nitrate- and radionuclide-contaminated groundwater in Russia.</title>
        <authorList>
            <person name="Grouzdev D.S."/>
            <person name="Tourova T.P."/>
            <person name="Goeva M.A."/>
            <person name="Babich T.L."/>
            <person name="Sokolova D.S."/>
            <person name="Abdullin R."/>
            <person name="Poltaraus A.B."/>
            <person name="Toshchakov S.V."/>
            <person name="Nazina T.N."/>
        </authorList>
    </citation>
    <scope>NUCLEOTIDE SEQUENCE [LARGE SCALE GENOMIC DNA]</scope>
    <source>
        <strain evidence="2 3">JR1/69-3-13</strain>
    </source>
</reference>
<feature type="domain" description="Aldehyde oxidase/xanthine dehydrogenase a/b hammerhead" evidence="1">
    <location>
        <begin position="21"/>
        <end position="135"/>
    </location>
</feature>
<dbReference type="OrthoDB" id="221297at2"/>
<dbReference type="InterPro" id="IPR008274">
    <property type="entry name" value="AldOxase/xan_DH_MoCoBD1"/>
</dbReference>